<evidence type="ECO:0000256" key="3">
    <source>
        <dbReference type="ARBA" id="ARBA00022840"/>
    </source>
</evidence>
<dbReference type="SUPFAM" id="SSF52402">
    <property type="entry name" value="Adenine nucleotide alpha hydrolases-like"/>
    <property type="match status" value="1"/>
</dbReference>
<dbReference type="Proteomes" id="UP000193136">
    <property type="component" value="Unassembled WGS sequence"/>
</dbReference>
<dbReference type="STRING" id="1969733.B5V00_13330"/>
<evidence type="ECO:0000256" key="2">
    <source>
        <dbReference type="ARBA" id="ARBA00022741"/>
    </source>
</evidence>
<keyword evidence="3" id="KW-0067">ATP-binding</keyword>
<dbReference type="Gene3D" id="3.40.50.620">
    <property type="entry name" value="HUPs"/>
    <property type="match status" value="1"/>
</dbReference>
<dbReference type="CDD" id="cd00293">
    <property type="entry name" value="USP-like"/>
    <property type="match status" value="1"/>
</dbReference>
<proteinExistence type="inferred from homology"/>
<reference evidence="5 6" key="1">
    <citation type="submission" date="2017-03" db="EMBL/GenBank/DDBJ databases">
        <title>Genome sequence of Geothermobacter sp. EPR-M, Deep-Sea Iron Reducer.</title>
        <authorList>
            <person name="Tully B."/>
            <person name="Savalia P."/>
            <person name="Abuyen K."/>
            <person name="Baughan C."/>
            <person name="Romero E."/>
            <person name="Ronkowski C."/>
            <person name="Torres B."/>
            <person name="Tremblay J."/>
            <person name="Trujillo A."/>
            <person name="Tyler M."/>
            <person name="Perez-Rodriguez I."/>
            <person name="Amend J."/>
        </authorList>
    </citation>
    <scope>NUCLEOTIDE SEQUENCE [LARGE SCALE GENOMIC DNA]</scope>
    <source>
        <strain evidence="5 6">EPR-M</strain>
    </source>
</reference>
<evidence type="ECO:0000259" key="4">
    <source>
        <dbReference type="Pfam" id="PF00582"/>
    </source>
</evidence>
<dbReference type="PRINTS" id="PR01438">
    <property type="entry name" value="UNVRSLSTRESS"/>
</dbReference>
<accession>A0A1X0XXD5</accession>
<dbReference type="Pfam" id="PF00582">
    <property type="entry name" value="Usp"/>
    <property type="match status" value="1"/>
</dbReference>
<organism evidence="5 6">
    <name type="scientific">Geothermobacter hydrogeniphilus</name>
    <dbReference type="NCBI Taxonomy" id="1969733"/>
    <lineage>
        <taxon>Bacteria</taxon>
        <taxon>Pseudomonadati</taxon>
        <taxon>Thermodesulfobacteriota</taxon>
        <taxon>Desulfuromonadia</taxon>
        <taxon>Desulfuromonadales</taxon>
        <taxon>Geothermobacteraceae</taxon>
        <taxon>Geothermobacter</taxon>
    </lineage>
</organism>
<evidence type="ECO:0000313" key="5">
    <source>
        <dbReference type="EMBL" id="ORJ57591.1"/>
    </source>
</evidence>
<keyword evidence="6" id="KW-1185">Reference proteome</keyword>
<dbReference type="InterPro" id="IPR014729">
    <property type="entry name" value="Rossmann-like_a/b/a_fold"/>
</dbReference>
<feature type="domain" description="UspA" evidence="4">
    <location>
        <begin position="5"/>
        <end position="159"/>
    </location>
</feature>
<keyword evidence="2" id="KW-0547">Nucleotide-binding</keyword>
<protein>
    <submittedName>
        <fullName evidence="5">UspA</fullName>
    </submittedName>
</protein>
<evidence type="ECO:0000313" key="6">
    <source>
        <dbReference type="Proteomes" id="UP000193136"/>
    </source>
</evidence>
<comment type="similarity">
    <text evidence="1">Belongs to the universal stress protein A family.</text>
</comment>
<sequence length="162" mass="17800">MIPQYRKIVFATDLSAGAAVVLRHAICVARAHQAEIEILHVLPEFDQSVVNYVSVVMGSDRLADHELAHKDAVAASLSEKMRAFAREELADHPEDLARIERIEVLHGPPASTILSEVRKCGADLLLIGTHGKGRLEYAFLGSVAQKIMRRAEIPVLLVPLTH</sequence>
<dbReference type="InterPro" id="IPR006015">
    <property type="entry name" value="Universal_stress_UspA"/>
</dbReference>
<dbReference type="OrthoDB" id="3217301at2"/>
<dbReference type="InterPro" id="IPR006016">
    <property type="entry name" value="UspA"/>
</dbReference>
<gene>
    <name evidence="5" type="ORF">B5V00_13330</name>
</gene>
<dbReference type="PANTHER" id="PTHR46268:SF27">
    <property type="entry name" value="UNIVERSAL STRESS PROTEIN RV2623"/>
    <property type="match status" value="1"/>
</dbReference>
<evidence type="ECO:0000256" key="1">
    <source>
        <dbReference type="ARBA" id="ARBA00008791"/>
    </source>
</evidence>
<dbReference type="PANTHER" id="PTHR46268">
    <property type="entry name" value="STRESS RESPONSE PROTEIN NHAX"/>
    <property type="match status" value="1"/>
</dbReference>
<dbReference type="AlphaFoldDB" id="A0A1X0XXD5"/>
<dbReference type="EMBL" id="NAAD01000018">
    <property type="protein sequence ID" value="ORJ57591.1"/>
    <property type="molecule type" value="Genomic_DNA"/>
</dbReference>
<dbReference type="GO" id="GO:0005524">
    <property type="term" value="F:ATP binding"/>
    <property type="evidence" value="ECO:0007669"/>
    <property type="project" value="UniProtKB-KW"/>
</dbReference>
<name>A0A1X0XXD5_9BACT</name>
<comment type="caution">
    <text evidence="5">The sequence shown here is derived from an EMBL/GenBank/DDBJ whole genome shotgun (WGS) entry which is preliminary data.</text>
</comment>